<dbReference type="AlphaFoldDB" id="K7ZC62"/>
<dbReference type="KEGG" id="thal:A1OE_120"/>
<sequence>MTVFINRYIYIYINRLNLITTLIFFNVKNFNIKKIIDKFTQYNQKKYKL</sequence>
<gene>
    <name evidence="1" type="ORF">A1OE_120</name>
</gene>
<keyword evidence="2" id="KW-1185">Reference proteome</keyword>
<protein>
    <submittedName>
        <fullName evidence="1">Uncharacterized protein</fullName>
    </submittedName>
</protein>
<evidence type="ECO:0000313" key="2">
    <source>
        <dbReference type="Proteomes" id="UP000010077"/>
    </source>
</evidence>
<name>K7ZC62_9PROT</name>
<accession>K7ZC62</accession>
<proteinExistence type="predicted"/>
<evidence type="ECO:0000313" key="1">
    <source>
        <dbReference type="EMBL" id="AFX98331.1"/>
    </source>
</evidence>
<reference evidence="1 2" key="1">
    <citation type="journal article" date="2012" name="Proc. Natl. Acad. Sci. U.S.A.">
        <title>Genome streamlining and chemical defense in a coral reef symbiosis.</title>
        <authorList>
            <person name="Kwan J.C."/>
            <person name="Donia M.S."/>
            <person name="Han A.W."/>
            <person name="Hirose E."/>
            <person name="Haygood M.G."/>
            <person name="Schmidt E.W."/>
        </authorList>
    </citation>
    <scope>NUCLEOTIDE SEQUENCE [LARGE SCALE GENOMIC DNA]</scope>
    <source>
        <strain evidence="1 2">L2</strain>
    </source>
</reference>
<organism evidence="1 2">
    <name type="scientific">Candidatus Endolissoclinum faulkneri L2</name>
    <dbReference type="NCBI Taxonomy" id="1193729"/>
    <lineage>
        <taxon>Bacteria</taxon>
        <taxon>Pseudomonadati</taxon>
        <taxon>Pseudomonadota</taxon>
        <taxon>Alphaproteobacteria</taxon>
        <taxon>Rhodospirillales</taxon>
        <taxon>Rhodospirillaceae</taxon>
        <taxon>Candidatus Endolissoclinum</taxon>
    </lineage>
</organism>
<dbReference type="HOGENOM" id="CLU_3133504_0_0_5"/>
<dbReference type="Proteomes" id="UP000010077">
    <property type="component" value="Chromosome"/>
</dbReference>
<dbReference type="EMBL" id="CP003539">
    <property type="protein sequence ID" value="AFX98331.1"/>
    <property type="molecule type" value="Genomic_DNA"/>
</dbReference>